<keyword evidence="4" id="KW-1185">Reference proteome</keyword>
<proteinExistence type="predicted"/>
<name>A0A1Y1SFC6_9GAMM</name>
<accession>A0A1Y1SFC6</accession>
<feature type="region of interest" description="Disordered" evidence="1">
    <location>
        <begin position="176"/>
        <end position="202"/>
    </location>
</feature>
<feature type="domain" description="SH3b" evidence="2">
    <location>
        <begin position="95"/>
        <end position="158"/>
    </location>
</feature>
<dbReference type="SUPFAM" id="SSF56925">
    <property type="entry name" value="OMPA-like"/>
    <property type="match status" value="1"/>
</dbReference>
<dbReference type="Pfam" id="PF08239">
    <property type="entry name" value="SH3_3"/>
    <property type="match status" value="2"/>
</dbReference>
<dbReference type="PANTHER" id="PTHR34408:SF1">
    <property type="entry name" value="GLYCOSYL HYDROLASE FAMILY 19 DOMAIN-CONTAINING PROTEIN HI_1415"/>
    <property type="match status" value="1"/>
</dbReference>
<dbReference type="RefSeq" id="WP_083559008.1">
    <property type="nucleotide sequence ID" value="NZ_AQQV01000001.1"/>
</dbReference>
<gene>
    <name evidence="3" type="ORF">ATO7_00740</name>
</gene>
<dbReference type="SMART" id="SM00287">
    <property type="entry name" value="SH3b"/>
    <property type="match status" value="2"/>
</dbReference>
<feature type="region of interest" description="Disordered" evidence="1">
    <location>
        <begin position="211"/>
        <end position="230"/>
    </location>
</feature>
<dbReference type="InterPro" id="IPR003646">
    <property type="entry name" value="SH3-like_bac-type"/>
</dbReference>
<dbReference type="InterPro" id="IPR011250">
    <property type="entry name" value="OMP/PagP_B-barrel"/>
</dbReference>
<evidence type="ECO:0000313" key="3">
    <source>
        <dbReference type="EMBL" id="ORE88357.1"/>
    </source>
</evidence>
<dbReference type="STRING" id="1317117.ATO7_00740"/>
<dbReference type="OrthoDB" id="9790951at2"/>
<sequence length="421" mass="46211">MSDLRWHTLALMILGWFSVTPCLADTGTAWAGALLRAEPSTESRIIGIVERDRSVSIVEQLGDFVQVRLPDGSEGFVRRVMLYFESSEPTQLNYSATGTTRTRANLRASPDLESEILDVLPAGERLEIHERHGRFVKVRNLNSNALGYVSEHLLRIGPSEQRIPIPEPVRIIGVESQVPDSEDNVNTQASTENTLDAPKSEDVVLEPQSIHVESSEHEDNELTLVSPQPTKESSSEFHRWYVSLDGGYASSDISASELNRALESAATFVDLTQLDTSSAAWSASVGFHITTAWAVELGVLDLGSYSSKIDIRNADEAAVKEILADQHPVGGTGARVAISAQKTLHDWIFAGTVGLFRSFDTEVSVDIDGTSHVVEGEDTSMLLDASVGYRLSRRWLIQAYVSHLELNQTAVNAGLRLRFNL</sequence>
<evidence type="ECO:0000313" key="4">
    <source>
        <dbReference type="Proteomes" id="UP000192342"/>
    </source>
</evidence>
<dbReference type="Gene3D" id="2.40.160.20">
    <property type="match status" value="1"/>
</dbReference>
<reference evidence="3 4" key="1">
    <citation type="submission" date="2013-04" db="EMBL/GenBank/DDBJ databases">
        <title>Oceanococcus atlanticus 22II-S10r2 Genome Sequencing.</title>
        <authorList>
            <person name="Lai Q."/>
            <person name="Li G."/>
            <person name="Shao Z."/>
        </authorList>
    </citation>
    <scope>NUCLEOTIDE SEQUENCE [LARGE SCALE GENOMIC DNA]</scope>
    <source>
        <strain evidence="3 4">22II-S10r2</strain>
    </source>
</reference>
<organism evidence="3 4">
    <name type="scientific">Oceanococcus atlanticus</name>
    <dbReference type="NCBI Taxonomy" id="1317117"/>
    <lineage>
        <taxon>Bacteria</taxon>
        <taxon>Pseudomonadati</taxon>
        <taxon>Pseudomonadota</taxon>
        <taxon>Gammaproteobacteria</taxon>
        <taxon>Chromatiales</taxon>
        <taxon>Oceanococcaceae</taxon>
        <taxon>Oceanococcus</taxon>
    </lineage>
</organism>
<dbReference type="Gene3D" id="2.30.30.40">
    <property type="entry name" value="SH3 Domains"/>
    <property type="match status" value="2"/>
</dbReference>
<dbReference type="PANTHER" id="PTHR34408">
    <property type="entry name" value="FAMILY PROTEIN, PUTATIVE-RELATED"/>
    <property type="match status" value="1"/>
</dbReference>
<feature type="domain" description="SH3b" evidence="2">
    <location>
        <begin position="24"/>
        <end position="86"/>
    </location>
</feature>
<feature type="compositionally biased region" description="Polar residues" evidence="1">
    <location>
        <begin position="184"/>
        <end position="194"/>
    </location>
</feature>
<dbReference type="InterPro" id="IPR052354">
    <property type="entry name" value="Cell_Wall_Dynamics_Protein"/>
</dbReference>
<dbReference type="EMBL" id="AQQV01000001">
    <property type="protein sequence ID" value="ORE88357.1"/>
    <property type="molecule type" value="Genomic_DNA"/>
</dbReference>
<protein>
    <recommendedName>
        <fullName evidence="2">SH3b domain-containing protein</fullName>
    </recommendedName>
</protein>
<comment type="caution">
    <text evidence="3">The sequence shown here is derived from an EMBL/GenBank/DDBJ whole genome shotgun (WGS) entry which is preliminary data.</text>
</comment>
<evidence type="ECO:0000259" key="2">
    <source>
        <dbReference type="SMART" id="SM00287"/>
    </source>
</evidence>
<dbReference type="AlphaFoldDB" id="A0A1Y1SFC6"/>
<evidence type="ECO:0000256" key="1">
    <source>
        <dbReference type="SAM" id="MobiDB-lite"/>
    </source>
</evidence>
<dbReference type="Proteomes" id="UP000192342">
    <property type="component" value="Unassembled WGS sequence"/>
</dbReference>